<evidence type="ECO:0000256" key="4">
    <source>
        <dbReference type="ARBA" id="ARBA00022801"/>
    </source>
</evidence>
<keyword evidence="7" id="KW-0456">Lyase</keyword>
<dbReference type="Gene3D" id="3.90.1680.10">
    <property type="entry name" value="SOS response associated peptidase-like"/>
    <property type="match status" value="1"/>
</dbReference>
<evidence type="ECO:0000313" key="10">
    <source>
        <dbReference type="Proteomes" id="UP000249123"/>
    </source>
</evidence>
<comment type="caution">
    <text evidence="9">The sequence shown here is derived from an EMBL/GenBank/DDBJ whole genome shotgun (WGS) entry which is preliminary data.</text>
</comment>
<dbReference type="Proteomes" id="UP000249123">
    <property type="component" value="Unassembled WGS sequence"/>
</dbReference>
<evidence type="ECO:0000256" key="6">
    <source>
        <dbReference type="ARBA" id="ARBA00023125"/>
    </source>
</evidence>
<protein>
    <recommendedName>
        <fullName evidence="8">Abasic site processing protein</fullName>
        <ecNumber evidence="8">3.4.-.-</ecNumber>
    </recommendedName>
</protein>
<dbReference type="GO" id="GO:0106300">
    <property type="term" value="P:protein-DNA covalent cross-linking repair"/>
    <property type="evidence" value="ECO:0007669"/>
    <property type="project" value="InterPro"/>
</dbReference>
<name>A0A8B2PJI7_9PROT</name>
<dbReference type="GO" id="GO:0006508">
    <property type="term" value="P:proteolysis"/>
    <property type="evidence" value="ECO:0007669"/>
    <property type="project" value="UniProtKB-KW"/>
</dbReference>
<dbReference type="PANTHER" id="PTHR13604">
    <property type="entry name" value="DC12-RELATED"/>
    <property type="match status" value="1"/>
</dbReference>
<evidence type="ECO:0000313" key="9">
    <source>
        <dbReference type="EMBL" id="RAN30608.1"/>
    </source>
</evidence>
<evidence type="ECO:0000256" key="2">
    <source>
        <dbReference type="ARBA" id="ARBA00022670"/>
    </source>
</evidence>
<sequence length="217" mass="24647">MCNLYRFEPGNLGIDFTAHPNTGNLAPAYVGADQDGPVLHRTGDGLELKTMRWGFPPTSPKDSKGRWAQPITNIRNLESNWWRGVNREWMLEPEFRCLVPFSSFAEPVPGAGRKNAWFEVTEGQGFFAGVWRPWSGDTRLIEVDGKTRRQRAQAELELYAFLTTEPNGVVKPIHPKAMPVILTEAEELEEWMAGGEKSLRLQRPLRDDALRLREDEA</sequence>
<keyword evidence="4 8" id="KW-0378">Hydrolase</keyword>
<keyword evidence="6" id="KW-0238">DNA-binding</keyword>
<evidence type="ECO:0000256" key="8">
    <source>
        <dbReference type="RuleBase" id="RU364100"/>
    </source>
</evidence>
<dbReference type="InterPro" id="IPR003738">
    <property type="entry name" value="SRAP"/>
</dbReference>
<comment type="similarity">
    <text evidence="1 8">Belongs to the SOS response-associated peptidase family.</text>
</comment>
<keyword evidence="5" id="KW-0190">Covalent protein-DNA linkage</keyword>
<dbReference type="GO" id="GO:0016829">
    <property type="term" value="F:lyase activity"/>
    <property type="evidence" value="ECO:0007669"/>
    <property type="project" value="UniProtKB-KW"/>
</dbReference>
<evidence type="ECO:0000256" key="3">
    <source>
        <dbReference type="ARBA" id="ARBA00022763"/>
    </source>
</evidence>
<dbReference type="GO" id="GO:0008233">
    <property type="term" value="F:peptidase activity"/>
    <property type="evidence" value="ECO:0007669"/>
    <property type="project" value="UniProtKB-KW"/>
</dbReference>
<dbReference type="AlphaFoldDB" id="A0A8B2PJI7"/>
<keyword evidence="10" id="KW-1185">Reference proteome</keyword>
<dbReference type="EC" id="3.4.-.-" evidence="8"/>
<dbReference type="Pfam" id="PF02586">
    <property type="entry name" value="SRAP"/>
    <property type="match status" value="1"/>
</dbReference>
<keyword evidence="2 8" id="KW-0645">Protease</keyword>
<reference evidence="9 10" key="1">
    <citation type="submission" date="2013-04" db="EMBL/GenBank/DDBJ databases">
        <title>Hyphomonas sp. T24B3 Genome Sequencing.</title>
        <authorList>
            <person name="Lai Q."/>
            <person name="Shao Z."/>
        </authorList>
    </citation>
    <scope>NUCLEOTIDE SEQUENCE [LARGE SCALE GENOMIC DNA]</scope>
    <source>
        <strain evidence="9 10">T24B3</strain>
    </source>
</reference>
<dbReference type="RefSeq" id="WP_112063366.1">
    <property type="nucleotide sequence ID" value="NZ_AWFB01000078.1"/>
</dbReference>
<dbReference type="GO" id="GO:0003697">
    <property type="term" value="F:single-stranded DNA binding"/>
    <property type="evidence" value="ECO:0007669"/>
    <property type="project" value="InterPro"/>
</dbReference>
<organism evidence="9 10">
    <name type="scientific">Hyphomonas pacifica</name>
    <dbReference type="NCBI Taxonomy" id="1280941"/>
    <lineage>
        <taxon>Bacteria</taxon>
        <taxon>Pseudomonadati</taxon>
        <taxon>Pseudomonadota</taxon>
        <taxon>Alphaproteobacteria</taxon>
        <taxon>Hyphomonadales</taxon>
        <taxon>Hyphomonadaceae</taxon>
        <taxon>Hyphomonas</taxon>
    </lineage>
</organism>
<dbReference type="InterPro" id="IPR036590">
    <property type="entry name" value="SRAP-like"/>
</dbReference>
<dbReference type="PANTHER" id="PTHR13604:SF0">
    <property type="entry name" value="ABASIC SITE PROCESSING PROTEIN HMCES"/>
    <property type="match status" value="1"/>
</dbReference>
<evidence type="ECO:0000256" key="5">
    <source>
        <dbReference type="ARBA" id="ARBA00023124"/>
    </source>
</evidence>
<evidence type="ECO:0000256" key="7">
    <source>
        <dbReference type="ARBA" id="ARBA00023239"/>
    </source>
</evidence>
<dbReference type="SUPFAM" id="SSF143081">
    <property type="entry name" value="BB1717-like"/>
    <property type="match status" value="1"/>
</dbReference>
<gene>
    <name evidence="9" type="ORF">HY3_05520</name>
</gene>
<accession>A0A8B2PJI7</accession>
<dbReference type="EMBL" id="AWFB01000078">
    <property type="protein sequence ID" value="RAN30608.1"/>
    <property type="molecule type" value="Genomic_DNA"/>
</dbReference>
<proteinExistence type="inferred from homology"/>
<evidence type="ECO:0000256" key="1">
    <source>
        <dbReference type="ARBA" id="ARBA00008136"/>
    </source>
</evidence>
<keyword evidence="3" id="KW-0227">DNA damage</keyword>